<keyword evidence="4 8" id="KW-0812">Transmembrane</keyword>
<evidence type="ECO:0000256" key="8">
    <source>
        <dbReference type="SAM" id="Phobius"/>
    </source>
</evidence>
<name>A0A0F3M8M9_ORITS</name>
<dbReference type="EMBL" id="LANO01000032">
    <property type="protein sequence ID" value="KJV52006.1"/>
    <property type="molecule type" value="Genomic_DNA"/>
</dbReference>
<feature type="domain" description="Major facilitator superfamily (MFS) profile" evidence="9">
    <location>
        <begin position="20"/>
        <end position="486"/>
    </location>
</feature>
<evidence type="ECO:0000256" key="4">
    <source>
        <dbReference type="ARBA" id="ARBA00022692"/>
    </source>
</evidence>
<evidence type="ECO:0000256" key="3">
    <source>
        <dbReference type="ARBA" id="ARBA00022475"/>
    </source>
</evidence>
<dbReference type="GO" id="GO:0015833">
    <property type="term" value="P:peptide transport"/>
    <property type="evidence" value="ECO:0007669"/>
    <property type="project" value="UniProtKB-KW"/>
</dbReference>
<dbReference type="Pfam" id="PF00854">
    <property type="entry name" value="PTR2"/>
    <property type="match status" value="1"/>
</dbReference>
<dbReference type="PANTHER" id="PTHR23517:SF15">
    <property type="entry name" value="PROTON-DEPENDENT OLIGOPEPTIDE FAMILY TRANSPORT PROTEIN"/>
    <property type="match status" value="1"/>
</dbReference>
<feature type="transmembrane region" description="Helical" evidence="8">
    <location>
        <begin position="280"/>
        <end position="302"/>
    </location>
</feature>
<dbReference type="SUPFAM" id="SSF103473">
    <property type="entry name" value="MFS general substrate transporter"/>
    <property type="match status" value="2"/>
</dbReference>
<dbReference type="EMBL" id="LS398551">
    <property type="protein sequence ID" value="SPR03050.1"/>
    <property type="molecule type" value="Genomic_DNA"/>
</dbReference>
<dbReference type="AlphaFoldDB" id="A0A0F3M8M9"/>
<feature type="transmembrane region" description="Helical" evidence="8">
    <location>
        <begin position="178"/>
        <end position="198"/>
    </location>
</feature>
<dbReference type="GO" id="GO:1904680">
    <property type="term" value="F:peptide transmembrane transporter activity"/>
    <property type="evidence" value="ECO:0007669"/>
    <property type="project" value="InterPro"/>
</dbReference>
<feature type="transmembrane region" description="Helical" evidence="8">
    <location>
        <begin position="351"/>
        <end position="370"/>
    </location>
</feature>
<feature type="transmembrane region" description="Helical" evidence="8">
    <location>
        <begin position="20"/>
        <end position="38"/>
    </location>
</feature>
<feature type="transmembrane region" description="Helical" evidence="8">
    <location>
        <begin position="457"/>
        <end position="481"/>
    </location>
</feature>
<keyword evidence="6 8" id="KW-1133">Transmembrane helix</keyword>
<dbReference type="Proteomes" id="UP000033769">
    <property type="component" value="Unassembled WGS sequence"/>
</dbReference>
<dbReference type="Proteomes" id="UP000244959">
    <property type="component" value="Chromosome I"/>
</dbReference>
<feature type="transmembrane region" description="Helical" evidence="8">
    <location>
        <begin position="88"/>
        <end position="108"/>
    </location>
</feature>
<dbReference type="InterPro" id="IPR036259">
    <property type="entry name" value="MFS_trans_sf"/>
</dbReference>
<feature type="transmembrane region" description="Helical" evidence="8">
    <location>
        <begin position="382"/>
        <end position="403"/>
    </location>
</feature>
<evidence type="ECO:0000313" key="10">
    <source>
        <dbReference type="EMBL" id="KJV52006.1"/>
    </source>
</evidence>
<keyword evidence="3" id="KW-1003">Cell membrane</keyword>
<accession>A0A0F3M8M9</accession>
<keyword evidence="5" id="KW-0571">Peptide transport</keyword>
<dbReference type="InterPro" id="IPR000109">
    <property type="entry name" value="POT_fam"/>
</dbReference>
<dbReference type="Gene3D" id="1.20.1250.20">
    <property type="entry name" value="MFS general substrate transporter like domains"/>
    <property type="match status" value="1"/>
</dbReference>
<sequence length="492" mass="53784">MNKSISVLNTTTTVRKFPQFLLLLFFVEMWERFSYYGMRALLVLFLTSQLGFTDIKAYTTYSLFAVIGYAGPVIGGLLADKLMGFRNMVLIGGIVIVAGHMSILLVGFNSDLIYFSLSLIAVGTGMFKGNIVNLLGACYRKDDSERSRGFTLFYVGVNLGGALAAISCGYIAHLYGWHYGFGLAGIGMIIGLITFIKFQHILGDKGLSAYPMLMNKRILGINVFGIVFASCFLLALMVSTMLIFSEFFTSALTFSGIIVLGVFVSIIFKTSLEQRPKLIVLAILIIFQMLFFALEMQLGSLINLFTERNVANNILGITIPASVSQAINPVSIIILGSLFGMFSKFRKKDATAIFAFGLFTISICFFILYTGCLNANDGKVNYLYLIAAISIMGLGELCVAPLVQEQAILLSPKNAKGALMGVMILSLAFSNLIGMAVSNSMLVPSVNGEVNRFESLAIYQEGFLNVTISAAILSIIFLLFFKMIHKVIAMQE</sequence>
<evidence type="ECO:0000256" key="5">
    <source>
        <dbReference type="ARBA" id="ARBA00022856"/>
    </source>
</evidence>
<evidence type="ECO:0000256" key="1">
    <source>
        <dbReference type="ARBA" id="ARBA00004651"/>
    </source>
</evidence>
<dbReference type="PANTHER" id="PTHR23517">
    <property type="entry name" value="RESISTANCE PROTEIN MDTM, PUTATIVE-RELATED-RELATED"/>
    <property type="match status" value="1"/>
</dbReference>
<keyword evidence="7 8" id="KW-0472">Membrane</keyword>
<evidence type="ECO:0000313" key="12">
    <source>
        <dbReference type="Proteomes" id="UP000033769"/>
    </source>
</evidence>
<feature type="transmembrane region" description="Helical" evidence="8">
    <location>
        <begin position="250"/>
        <end position="268"/>
    </location>
</feature>
<dbReference type="RefSeq" id="WP_047220775.1">
    <property type="nucleotide sequence ID" value="NZ_LS398551.1"/>
</dbReference>
<feature type="transmembrane region" description="Helical" evidence="8">
    <location>
        <begin position="219"/>
        <end position="244"/>
    </location>
</feature>
<protein>
    <submittedName>
        <fullName evidence="10">H+ symporter family protein</fullName>
    </submittedName>
    <submittedName>
        <fullName evidence="11">MFS transporter</fullName>
    </submittedName>
</protein>
<gene>
    <name evidence="11" type="ORF">GILLIAM_00223</name>
    <name evidence="10" type="ORF">OTSGILL_1836</name>
</gene>
<feature type="transmembrane region" description="Helical" evidence="8">
    <location>
        <begin position="151"/>
        <end position="172"/>
    </location>
</feature>
<feature type="transmembrane region" description="Helical" evidence="8">
    <location>
        <begin position="58"/>
        <end position="79"/>
    </location>
</feature>
<dbReference type="GO" id="GO:0005886">
    <property type="term" value="C:plasma membrane"/>
    <property type="evidence" value="ECO:0007669"/>
    <property type="project" value="UniProtKB-SubCell"/>
</dbReference>
<dbReference type="InterPro" id="IPR020846">
    <property type="entry name" value="MFS_dom"/>
</dbReference>
<reference evidence="11" key="3">
    <citation type="submission" date="2018-03" db="EMBL/GenBank/DDBJ databases">
        <authorList>
            <person name="Keele B.F."/>
        </authorList>
    </citation>
    <scope>NUCLEOTIDE SEQUENCE [LARGE SCALE GENOMIC DNA]</scope>
    <source>
        <strain evidence="11">Gilliam</strain>
    </source>
</reference>
<proteinExistence type="predicted"/>
<evidence type="ECO:0000313" key="11">
    <source>
        <dbReference type="EMBL" id="SPR03050.1"/>
    </source>
</evidence>
<keyword evidence="13" id="KW-1185">Reference proteome</keyword>
<feature type="transmembrane region" description="Helical" evidence="8">
    <location>
        <begin position="415"/>
        <end position="437"/>
    </location>
</feature>
<evidence type="ECO:0000313" key="13">
    <source>
        <dbReference type="Proteomes" id="UP000244959"/>
    </source>
</evidence>
<feature type="transmembrane region" description="Helical" evidence="8">
    <location>
        <begin position="114"/>
        <end position="139"/>
    </location>
</feature>
<dbReference type="InterPro" id="IPR050171">
    <property type="entry name" value="MFS_Transporters"/>
</dbReference>
<evidence type="ECO:0000256" key="2">
    <source>
        <dbReference type="ARBA" id="ARBA00022448"/>
    </source>
</evidence>
<evidence type="ECO:0000259" key="9">
    <source>
        <dbReference type="PROSITE" id="PS50850"/>
    </source>
</evidence>
<feature type="transmembrane region" description="Helical" evidence="8">
    <location>
        <begin position="314"/>
        <end position="339"/>
    </location>
</feature>
<dbReference type="NCBIfam" id="TIGR00924">
    <property type="entry name" value="yjdL_sub1_fam"/>
    <property type="match status" value="1"/>
</dbReference>
<dbReference type="PROSITE" id="PS50850">
    <property type="entry name" value="MFS"/>
    <property type="match status" value="1"/>
</dbReference>
<keyword evidence="5" id="KW-0653">Protein transport</keyword>
<dbReference type="PATRIC" id="fig|1359184.3.peg.1497"/>
<reference evidence="13" key="2">
    <citation type="submission" date="2018-03" db="EMBL/GenBank/DDBJ databases">
        <authorList>
            <person name="Batty M. E."/>
            <person name="Batty M E."/>
        </authorList>
    </citation>
    <scope>NUCLEOTIDE SEQUENCE [LARGE SCALE GENOMIC DNA]</scope>
    <source>
        <strain evidence="13">Gilliam</strain>
    </source>
</reference>
<evidence type="ECO:0000256" key="6">
    <source>
        <dbReference type="ARBA" id="ARBA00022989"/>
    </source>
</evidence>
<evidence type="ECO:0000256" key="7">
    <source>
        <dbReference type="ARBA" id="ARBA00023136"/>
    </source>
</evidence>
<reference evidence="10 12" key="1">
    <citation type="submission" date="2015-02" db="EMBL/GenBank/DDBJ databases">
        <title>Genome Sequencing of Rickettsiales.</title>
        <authorList>
            <person name="Daugherty S.C."/>
            <person name="Su Q."/>
            <person name="Abolude K."/>
            <person name="Beier-Sexton M."/>
            <person name="Carlyon J.A."/>
            <person name="Carter R."/>
            <person name="Day N.P."/>
            <person name="Dumler S.J."/>
            <person name="Dyachenko V."/>
            <person name="Godinez A."/>
            <person name="Kurtti T.J."/>
            <person name="Lichay M."/>
            <person name="Mullins K.E."/>
            <person name="Ott S."/>
            <person name="Pappas-Brown V."/>
            <person name="Paris D.H."/>
            <person name="Patel P."/>
            <person name="Richards A.L."/>
            <person name="Sadzewicz L."/>
            <person name="Sears K."/>
            <person name="Seidman D."/>
            <person name="Sengamalay N."/>
            <person name="Stenos J."/>
            <person name="Tallon L.J."/>
            <person name="Vincent G."/>
            <person name="Fraser C.M."/>
            <person name="Munderloh U."/>
            <person name="Dunning-Hotopp J.C."/>
        </authorList>
    </citation>
    <scope>NUCLEOTIDE SEQUENCE [LARGE SCALE GENOMIC DNA]</scope>
    <source>
        <strain evidence="10 12">Gilliam</strain>
    </source>
</reference>
<organism evidence="10 12">
    <name type="scientific">Orientia tsutsugamushi str. Gilliam</name>
    <dbReference type="NCBI Taxonomy" id="1359184"/>
    <lineage>
        <taxon>Bacteria</taxon>
        <taxon>Pseudomonadati</taxon>
        <taxon>Pseudomonadota</taxon>
        <taxon>Alphaproteobacteria</taxon>
        <taxon>Rickettsiales</taxon>
        <taxon>Rickettsiaceae</taxon>
        <taxon>Rickettsieae</taxon>
        <taxon>Orientia</taxon>
    </lineage>
</organism>
<keyword evidence="2" id="KW-0813">Transport</keyword>
<dbReference type="InterPro" id="IPR005279">
    <property type="entry name" value="Dipep/tripep_permease"/>
</dbReference>
<dbReference type="CDD" id="cd17346">
    <property type="entry name" value="MFS_DtpA_like"/>
    <property type="match status" value="1"/>
</dbReference>
<comment type="subcellular location">
    <subcellularLocation>
        <location evidence="1">Cell membrane</location>
        <topology evidence="1">Multi-pass membrane protein</topology>
    </subcellularLocation>
</comment>